<sequence length="442" mass="50858">MQSEKPSLADQQQSPLFRFPRELRDEVYYYYASDEKGYSHNPTSATLKTSDGDAIDLGLQLTCKKIAKEMEGLSLRMNNITFRATCERLLNASLYQQLLDDHGCPASLAVQRMMEKAIEKGYGLMRSGYLHNVYTLDNYNDESILLDLVRVMTTHPAFYRLTSREYDLEARRSLSVEDESDSDSENEGYQDPVKPPCYSRETQLDILRWRPRLWWIPDRIGLDAVMQFLSPWLTTSPRLVPSARRMPSVYFSATASAIKFIEELNPETQKHLRKIIIQEDCPSVASSKTHAQGLIPLVRPSKPYIRVARAINASIATWINEVKILCRMGMPIGSFTLVLHGPSEHASQQLSDTVLRAAIWHEGAVEVARREGRNFLYYREGIAEDFVDVIKEMLRREIPVRFEAEMDEVWDIEKILREHIGDWPREVGEVFRLEDFDEPDGG</sequence>
<accession>A0AAD4NS98</accession>
<keyword evidence="3" id="KW-1185">Reference proteome</keyword>
<gene>
    <name evidence="2" type="ORF">G6011_04171</name>
</gene>
<feature type="region of interest" description="Disordered" evidence="1">
    <location>
        <begin position="172"/>
        <end position="197"/>
    </location>
</feature>
<proteinExistence type="predicted"/>
<evidence type="ECO:0000313" key="3">
    <source>
        <dbReference type="Proteomes" id="UP001199106"/>
    </source>
</evidence>
<dbReference type="Proteomes" id="UP001199106">
    <property type="component" value="Unassembled WGS sequence"/>
</dbReference>
<reference evidence="2" key="1">
    <citation type="submission" date="2021-07" db="EMBL/GenBank/DDBJ databases">
        <title>Genome Resource of American Ginseng Black Spot Pathogen Alternaria panax.</title>
        <authorList>
            <person name="Qiu C."/>
            <person name="Wang W."/>
            <person name="Liu Z."/>
        </authorList>
    </citation>
    <scope>NUCLEOTIDE SEQUENCE</scope>
    <source>
        <strain evidence="2">BNCC115425</strain>
    </source>
</reference>
<feature type="compositionally biased region" description="Acidic residues" evidence="1">
    <location>
        <begin position="176"/>
        <end position="188"/>
    </location>
</feature>
<evidence type="ECO:0000256" key="1">
    <source>
        <dbReference type="SAM" id="MobiDB-lite"/>
    </source>
</evidence>
<organism evidence="2 3">
    <name type="scientific">Alternaria panax</name>
    <dbReference type="NCBI Taxonomy" id="48097"/>
    <lineage>
        <taxon>Eukaryota</taxon>
        <taxon>Fungi</taxon>
        <taxon>Dikarya</taxon>
        <taxon>Ascomycota</taxon>
        <taxon>Pezizomycotina</taxon>
        <taxon>Dothideomycetes</taxon>
        <taxon>Pleosporomycetidae</taxon>
        <taxon>Pleosporales</taxon>
        <taxon>Pleosporineae</taxon>
        <taxon>Pleosporaceae</taxon>
        <taxon>Alternaria</taxon>
        <taxon>Alternaria sect. Panax</taxon>
    </lineage>
</organism>
<evidence type="ECO:0000313" key="2">
    <source>
        <dbReference type="EMBL" id="KAG9194136.1"/>
    </source>
</evidence>
<dbReference type="AlphaFoldDB" id="A0AAD4NS98"/>
<name>A0AAD4NS98_9PLEO</name>
<protein>
    <submittedName>
        <fullName evidence="2">Uncharacterized protein</fullName>
    </submittedName>
</protein>
<dbReference type="EMBL" id="JAANER010000002">
    <property type="protein sequence ID" value="KAG9194136.1"/>
    <property type="molecule type" value="Genomic_DNA"/>
</dbReference>
<comment type="caution">
    <text evidence="2">The sequence shown here is derived from an EMBL/GenBank/DDBJ whole genome shotgun (WGS) entry which is preliminary data.</text>
</comment>